<dbReference type="RefSeq" id="WP_282540488.1">
    <property type="nucleotide sequence ID" value="NZ_JASCIQ010000001.1"/>
</dbReference>
<comment type="caution">
    <text evidence="1">The sequence shown here is derived from an EMBL/GenBank/DDBJ whole genome shotgun (WGS) entry which is preliminary data.</text>
</comment>
<keyword evidence="2" id="KW-1185">Reference proteome</keyword>
<evidence type="ECO:0000313" key="2">
    <source>
        <dbReference type="Proteomes" id="UP001223978"/>
    </source>
</evidence>
<dbReference type="Proteomes" id="UP001223978">
    <property type="component" value="Unassembled WGS sequence"/>
</dbReference>
<protein>
    <submittedName>
        <fullName evidence="1">Uncharacterized protein</fullName>
    </submittedName>
</protein>
<gene>
    <name evidence="1" type="ORF">QIS96_01660</name>
</gene>
<accession>A0ABT6S383</accession>
<sequence length="66" mass="7063">MSDVEGMGVAVAVVAGRMTPPVMATADATAVARPGRRLRRESLRVLFVGVTFTASPVLLRVRRLQV</sequence>
<evidence type="ECO:0000313" key="1">
    <source>
        <dbReference type="EMBL" id="MDI3402546.1"/>
    </source>
</evidence>
<organism evidence="1 2">
    <name type="scientific">Streptomyces cavernicola</name>
    <dbReference type="NCBI Taxonomy" id="3043613"/>
    <lineage>
        <taxon>Bacteria</taxon>
        <taxon>Bacillati</taxon>
        <taxon>Actinomycetota</taxon>
        <taxon>Actinomycetes</taxon>
        <taxon>Kitasatosporales</taxon>
        <taxon>Streptomycetaceae</taxon>
        <taxon>Streptomyces</taxon>
    </lineage>
</organism>
<name>A0ABT6S383_9ACTN</name>
<dbReference type="EMBL" id="JASCIQ010000001">
    <property type="protein sequence ID" value="MDI3402546.1"/>
    <property type="molecule type" value="Genomic_DNA"/>
</dbReference>
<reference evidence="1 2" key="1">
    <citation type="submission" date="2023-05" db="EMBL/GenBank/DDBJ databases">
        <title>Draft genome sequence of Streptomyces sp. B-S-A6 isolated from a cave soil in Thailand.</title>
        <authorList>
            <person name="Chamroensaksri N."/>
            <person name="Muangham S."/>
        </authorList>
    </citation>
    <scope>NUCLEOTIDE SEQUENCE [LARGE SCALE GENOMIC DNA]</scope>
    <source>
        <strain evidence="1 2">B-S-A6</strain>
    </source>
</reference>
<proteinExistence type="predicted"/>